<feature type="transmembrane region" description="Helical" evidence="1">
    <location>
        <begin position="22"/>
        <end position="40"/>
    </location>
</feature>
<feature type="transmembrane region" description="Helical" evidence="1">
    <location>
        <begin position="228"/>
        <end position="248"/>
    </location>
</feature>
<keyword evidence="1" id="KW-0472">Membrane</keyword>
<dbReference type="Proteomes" id="UP000192366">
    <property type="component" value="Unassembled WGS sequence"/>
</dbReference>
<feature type="transmembrane region" description="Helical" evidence="1">
    <location>
        <begin position="340"/>
        <end position="358"/>
    </location>
</feature>
<dbReference type="GO" id="GO:0016747">
    <property type="term" value="F:acyltransferase activity, transferring groups other than amino-acyl groups"/>
    <property type="evidence" value="ECO:0007669"/>
    <property type="project" value="InterPro"/>
</dbReference>
<feature type="transmembrane region" description="Helical" evidence="1">
    <location>
        <begin position="254"/>
        <end position="271"/>
    </location>
</feature>
<dbReference type="Pfam" id="PF19040">
    <property type="entry name" value="SGNH"/>
    <property type="match status" value="1"/>
</dbReference>
<keyword evidence="5" id="KW-1185">Reference proteome</keyword>
<feature type="transmembrane region" description="Helical" evidence="1">
    <location>
        <begin position="194"/>
        <end position="216"/>
    </location>
</feature>
<dbReference type="OrthoDB" id="3404679at2"/>
<dbReference type="InterPro" id="IPR002656">
    <property type="entry name" value="Acyl_transf_3_dom"/>
</dbReference>
<dbReference type="Pfam" id="PF01757">
    <property type="entry name" value="Acyl_transf_3"/>
    <property type="match status" value="1"/>
</dbReference>
<name>A0A1W9Z2S0_MYCBA</name>
<comment type="caution">
    <text evidence="4">The sequence shown here is derived from an EMBL/GenBank/DDBJ whole genome shotgun (WGS) entry which is preliminary data.</text>
</comment>
<dbReference type="EMBL" id="MVHJ01000002">
    <property type="protein sequence ID" value="ORA06618.1"/>
    <property type="molecule type" value="Genomic_DNA"/>
</dbReference>
<evidence type="ECO:0000313" key="5">
    <source>
        <dbReference type="Proteomes" id="UP000192366"/>
    </source>
</evidence>
<keyword evidence="1" id="KW-0812">Transmembrane</keyword>
<proteinExistence type="predicted"/>
<dbReference type="InterPro" id="IPR043968">
    <property type="entry name" value="SGNH"/>
</dbReference>
<evidence type="ECO:0000259" key="2">
    <source>
        <dbReference type="Pfam" id="PF01757"/>
    </source>
</evidence>
<dbReference type="GO" id="GO:0016020">
    <property type="term" value="C:membrane"/>
    <property type="evidence" value="ECO:0007669"/>
    <property type="project" value="TreeGrafter"/>
</dbReference>
<keyword evidence="1" id="KW-1133">Transmembrane helix</keyword>
<evidence type="ECO:0000313" key="4">
    <source>
        <dbReference type="EMBL" id="ORA06618.1"/>
    </source>
</evidence>
<dbReference type="PANTHER" id="PTHR23028">
    <property type="entry name" value="ACETYLTRANSFERASE"/>
    <property type="match status" value="1"/>
</dbReference>
<feature type="transmembrane region" description="Helical" evidence="1">
    <location>
        <begin position="80"/>
        <end position="98"/>
    </location>
</feature>
<evidence type="ECO:0000259" key="3">
    <source>
        <dbReference type="Pfam" id="PF19040"/>
    </source>
</evidence>
<feature type="transmembrane region" description="Helical" evidence="1">
    <location>
        <begin position="143"/>
        <end position="162"/>
    </location>
</feature>
<keyword evidence="4" id="KW-0012">Acyltransferase</keyword>
<feature type="transmembrane region" description="Helical" evidence="1">
    <location>
        <begin position="46"/>
        <end position="68"/>
    </location>
</feature>
<feature type="transmembrane region" description="Helical" evidence="1">
    <location>
        <begin position="169"/>
        <end position="188"/>
    </location>
</feature>
<gene>
    <name evidence="4" type="ORF">BST17_02915</name>
</gene>
<sequence length="655" mass="70265">MQTTQTTSTPVTPVGRRVRRDLDALAVVAVTLVVIGHLWLGRVSGGVDVLLVLVGYFFGSRVLGCDGAVWTQAWRWTRRLIPALVLMLAASAALTVLVQPQTRWESFAEQTLPSLGFYQNWMLATTAGDYVQAGETVTPLQHLWALSVAGQVLLGLVVVAWLVRRRGPLLIIVVATTMASAAWAVIQHSGDQTVAYYSTFARAWEILAGVLAAAIAGRWNWPPWLRHTAVVIGVAAIVASGLLVDGVVDHPGPWALVPVLATVLVIVSGPAGGGSVGVLAGAYAMYLWHWPLLIFWLAHTNDDTVGVGEAAVILAGAGLASWLTWCCVRPSSGSWRPVASAAVTACLVVLLVVSAVGWRQHVEQVRDSGTELATLPLGDYPGALALVDGRRVAKLPMRPTGLEAPDDVPPSTVDRCMADFGGEDVVTCTYGDPTATRTIALAGGSHSEHWLTALHALGRAHGFKVTTYMKMGCPLTTAEVPIIAGPFTPYPSCRTWSDNALAQIISDRPDYVFFTTTRPILDGDGDYVPDYYLGIWDELSDNGIGMLGIRDTPWMLRDGRFFSPVDCLADGSDADTCGVPRTEALADRNPTLDHAPDYPMLALLDLSDAVCRPTICRAAEGNVLIYHDAHHLSATYVRTLADELGRQVSAATGWW</sequence>
<dbReference type="RefSeq" id="WP_083055440.1">
    <property type="nucleotide sequence ID" value="NZ_JACKVM010000008.1"/>
</dbReference>
<dbReference type="AlphaFoldDB" id="A0A1W9Z2S0"/>
<protein>
    <submittedName>
        <fullName evidence="4">Acyltransferase</fullName>
    </submittedName>
</protein>
<dbReference type="GO" id="GO:0009103">
    <property type="term" value="P:lipopolysaccharide biosynthetic process"/>
    <property type="evidence" value="ECO:0007669"/>
    <property type="project" value="TreeGrafter"/>
</dbReference>
<feature type="transmembrane region" description="Helical" evidence="1">
    <location>
        <begin position="310"/>
        <end position="328"/>
    </location>
</feature>
<organism evidence="4 5">
    <name type="scientific">Mycolicibacterium bacteremicum</name>
    <name type="common">Mycobacterium bacteremicum</name>
    <dbReference type="NCBI Taxonomy" id="564198"/>
    <lineage>
        <taxon>Bacteria</taxon>
        <taxon>Bacillati</taxon>
        <taxon>Actinomycetota</taxon>
        <taxon>Actinomycetes</taxon>
        <taxon>Mycobacteriales</taxon>
        <taxon>Mycobacteriaceae</taxon>
        <taxon>Mycolicibacterium</taxon>
    </lineage>
</organism>
<dbReference type="PANTHER" id="PTHR23028:SF53">
    <property type="entry name" value="ACYL_TRANSF_3 DOMAIN-CONTAINING PROTEIN"/>
    <property type="match status" value="1"/>
</dbReference>
<keyword evidence="4" id="KW-0808">Transferase</keyword>
<evidence type="ECO:0000256" key="1">
    <source>
        <dbReference type="SAM" id="Phobius"/>
    </source>
</evidence>
<dbReference type="InterPro" id="IPR050879">
    <property type="entry name" value="Acyltransferase_3"/>
</dbReference>
<feature type="transmembrane region" description="Helical" evidence="1">
    <location>
        <begin position="278"/>
        <end position="298"/>
    </location>
</feature>
<feature type="domain" description="Acyltransferase 3" evidence="2">
    <location>
        <begin position="21"/>
        <end position="323"/>
    </location>
</feature>
<feature type="domain" description="SGNH" evidence="3">
    <location>
        <begin position="424"/>
        <end position="644"/>
    </location>
</feature>
<reference evidence="4 5" key="1">
    <citation type="submission" date="2017-02" db="EMBL/GenBank/DDBJ databases">
        <title>The new phylogeny of genus Mycobacterium.</title>
        <authorList>
            <person name="Tortoli E."/>
            <person name="Trovato A."/>
            <person name="Cirillo D.M."/>
        </authorList>
    </citation>
    <scope>NUCLEOTIDE SEQUENCE [LARGE SCALE GENOMIC DNA]</scope>
    <source>
        <strain evidence="4 5">DSM 45578</strain>
    </source>
</reference>
<accession>A0A1W9Z2S0</accession>
<dbReference type="STRING" id="564198.BST17_02915"/>